<dbReference type="Proteomes" id="UP000054350">
    <property type="component" value="Unassembled WGS sequence"/>
</dbReference>
<dbReference type="AlphaFoldDB" id="A0A0L0TCJ9"/>
<name>A0A0L0TCJ9_ALLM3</name>
<accession>A0A0L0TCJ9</accession>
<dbReference type="VEuPathDB" id="FungiDB:AMAG_20519"/>
<reference evidence="3" key="2">
    <citation type="submission" date="2009-11" db="EMBL/GenBank/DDBJ databases">
        <title>The Genome Sequence of Allomyces macrogynus strain ATCC 38327.</title>
        <authorList>
            <consortium name="The Broad Institute Genome Sequencing Platform"/>
            <person name="Russ C."/>
            <person name="Cuomo C."/>
            <person name="Shea T."/>
            <person name="Young S.K."/>
            <person name="Zeng Q."/>
            <person name="Koehrsen M."/>
            <person name="Haas B."/>
            <person name="Borodovsky M."/>
            <person name="Guigo R."/>
            <person name="Alvarado L."/>
            <person name="Berlin A."/>
            <person name="Borenstein D."/>
            <person name="Chen Z."/>
            <person name="Engels R."/>
            <person name="Freedman E."/>
            <person name="Gellesch M."/>
            <person name="Goldberg J."/>
            <person name="Griggs A."/>
            <person name="Gujja S."/>
            <person name="Heiman D."/>
            <person name="Hepburn T."/>
            <person name="Howarth C."/>
            <person name="Jen D."/>
            <person name="Larson L."/>
            <person name="Lewis B."/>
            <person name="Mehta T."/>
            <person name="Park D."/>
            <person name="Pearson M."/>
            <person name="Roberts A."/>
            <person name="Saif S."/>
            <person name="Shenoy N."/>
            <person name="Sisk P."/>
            <person name="Stolte C."/>
            <person name="Sykes S."/>
            <person name="Walk T."/>
            <person name="White J."/>
            <person name="Yandava C."/>
            <person name="Burger G."/>
            <person name="Gray M.W."/>
            <person name="Holland P.W.H."/>
            <person name="King N."/>
            <person name="Lang F.B.F."/>
            <person name="Roger A.J."/>
            <person name="Ruiz-Trillo I."/>
            <person name="Lander E."/>
            <person name="Nusbaum C."/>
        </authorList>
    </citation>
    <scope>NUCLEOTIDE SEQUENCE [LARGE SCALE GENOMIC DNA]</scope>
    <source>
        <strain evidence="3">ATCC 38327</strain>
    </source>
</reference>
<protein>
    <submittedName>
        <fullName evidence="2">Uncharacterized protein</fullName>
    </submittedName>
</protein>
<evidence type="ECO:0000313" key="3">
    <source>
        <dbReference type="Proteomes" id="UP000054350"/>
    </source>
</evidence>
<evidence type="ECO:0000256" key="1">
    <source>
        <dbReference type="SAM" id="MobiDB-lite"/>
    </source>
</evidence>
<feature type="compositionally biased region" description="Polar residues" evidence="1">
    <location>
        <begin position="42"/>
        <end position="52"/>
    </location>
</feature>
<feature type="region of interest" description="Disordered" evidence="1">
    <location>
        <begin position="107"/>
        <end position="178"/>
    </location>
</feature>
<proteinExistence type="predicted"/>
<sequence>MDTSALSPLPTPARSDSHVPQVPPRRGSKGMQTAPRSRIATPVTTRNPSGTPTAPVPFTLPEFQFEAKHGRYRARVGGSRTPRSIFADNGDDLGSVLEESSMLGSVVRAAQRADDDGPWPTATSSPRSRRLAATASPVFRPAASPPMQPVDRGGLGSSPLVRGNALAPPKRRDDELSAMSADTAYGSLPVTPNSGLDARAGRNAVPLILEPEPEPASLYHPLADDGAGR</sequence>
<keyword evidence="3" id="KW-1185">Reference proteome</keyword>
<feature type="region of interest" description="Disordered" evidence="1">
    <location>
        <begin position="1"/>
        <end position="59"/>
    </location>
</feature>
<reference evidence="2 3" key="1">
    <citation type="submission" date="2009-11" db="EMBL/GenBank/DDBJ databases">
        <title>Annotation of Allomyces macrogynus ATCC 38327.</title>
        <authorList>
            <consortium name="The Broad Institute Genome Sequencing Platform"/>
            <person name="Russ C."/>
            <person name="Cuomo C."/>
            <person name="Burger G."/>
            <person name="Gray M.W."/>
            <person name="Holland P.W.H."/>
            <person name="King N."/>
            <person name="Lang F.B.F."/>
            <person name="Roger A.J."/>
            <person name="Ruiz-Trillo I."/>
            <person name="Young S.K."/>
            <person name="Zeng Q."/>
            <person name="Gargeya S."/>
            <person name="Fitzgerald M."/>
            <person name="Haas B."/>
            <person name="Abouelleil A."/>
            <person name="Alvarado L."/>
            <person name="Arachchi H.M."/>
            <person name="Berlin A."/>
            <person name="Chapman S.B."/>
            <person name="Gearin G."/>
            <person name="Goldberg J."/>
            <person name="Griggs A."/>
            <person name="Gujja S."/>
            <person name="Hansen M."/>
            <person name="Heiman D."/>
            <person name="Howarth C."/>
            <person name="Larimer J."/>
            <person name="Lui A."/>
            <person name="MacDonald P.J.P."/>
            <person name="McCowen C."/>
            <person name="Montmayeur A."/>
            <person name="Murphy C."/>
            <person name="Neiman D."/>
            <person name="Pearson M."/>
            <person name="Priest M."/>
            <person name="Roberts A."/>
            <person name="Saif S."/>
            <person name="Shea T."/>
            <person name="Sisk P."/>
            <person name="Stolte C."/>
            <person name="Sykes S."/>
            <person name="Wortman J."/>
            <person name="Nusbaum C."/>
            <person name="Birren B."/>
        </authorList>
    </citation>
    <scope>NUCLEOTIDE SEQUENCE [LARGE SCALE GENOMIC DNA]</scope>
    <source>
        <strain evidence="2 3">ATCC 38327</strain>
    </source>
</reference>
<dbReference type="EMBL" id="GG745380">
    <property type="protein sequence ID" value="KNE72430.1"/>
    <property type="molecule type" value="Genomic_DNA"/>
</dbReference>
<organism evidence="2 3">
    <name type="scientific">Allomyces macrogynus (strain ATCC 38327)</name>
    <name type="common">Allomyces javanicus var. macrogynus</name>
    <dbReference type="NCBI Taxonomy" id="578462"/>
    <lineage>
        <taxon>Eukaryota</taxon>
        <taxon>Fungi</taxon>
        <taxon>Fungi incertae sedis</taxon>
        <taxon>Blastocladiomycota</taxon>
        <taxon>Blastocladiomycetes</taxon>
        <taxon>Blastocladiales</taxon>
        <taxon>Blastocladiaceae</taxon>
        <taxon>Allomyces</taxon>
    </lineage>
</organism>
<gene>
    <name evidence="2" type="ORF">AMAG_20519</name>
</gene>
<evidence type="ECO:0000313" key="2">
    <source>
        <dbReference type="EMBL" id="KNE72430.1"/>
    </source>
</evidence>